<dbReference type="InterPro" id="IPR052528">
    <property type="entry name" value="Sugar_transport-like"/>
</dbReference>
<feature type="transmembrane region" description="Helical" evidence="5">
    <location>
        <begin position="143"/>
        <end position="167"/>
    </location>
</feature>
<proteinExistence type="predicted"/>
<keyword evidence="4 5" id="KW-0472">Membrane</keyword>
<feature type="transmembrane region" description="Helical" evidence="5">
    <location>
        <begin position="317"/>
        <end position="345"/>
    </location>
</feature>
<feature type="transmembrane region" description="Helical" evidence="5">
    <location>
        <begin position="277"/>
        <end position="296"/>
    </location>
</feature>
<feature type="transmembrane region" description="Helical" evidence="5">
    <location>
        <begin position="244"/>
        <end position="262"/>
    </location>
</feature>
<feature type="transmembrane region" description="Helical" evidence="5">
    <location>
        <begin position="173"/>
        <end position="193"/>
    </location>
</feature>
<keyword evidence="3 5" id="KW-1133">Transmembrane helix</keyword>
<protein>
    <recommendedName>
        <fullName evidence="6">Major facilitator superfamily (MFS) profile domain-containing protein</fullName>
    </recommendedName>
</protein>
<keyword evidence="8" id="KW-1185">Reference proteome</keyword>
<dbReference type="InterPro" id="IPR020846">
    <property type="entry name" value="MFS_dom"/>
</dbReference>
<dbReference type="PANTHER" id="PTHR23526">
    <property type="entry name" value="INTEGRAL MEMBRANE TRANSPORT PROTEIN-RELATED"/>
    <property type="match status" value="1"/>
</dbReference>
<dbReference type="PROSITE" id="PS50850">
    <property type="entry name" value="MFS"/>
    <property type="match status" value="1"/>
</dbReference>
<evidence type="ECO:0000313" key="7">
    <source>
        <dbReference type="EMBL" id="UYP47531.1"/>
    </source>
</evidence>
<organism evidence="7 8">
    <name type="scientific">Candidatus Lokiarchaeum ossiferum</name>
    <dbReference type="NCBI Taxonomy" id="2951803"/>
    <lineage>
        <taxon>Archaea</taxon>
        <taxon>Promethearchaeati</taxon>
        <taxon>Promethearchaeota</taxon>
        <taxon>Promethearchaeia</taxon>
        <taxon>Promethearchaeales</taxon>
        <taxon>Promethearchaeaceae</taxon>
        <taxon>Candidatus Lokiarchaeum</taxon>
    </lineage>
</organism>
<sequence>MSESSTITSMSKKDQHALESISFVQNFSNGLIAPYISMIALTLGATGIHLAWISSISNLFVYFFNPLFGRLSDKTRKRKSFIIFSNLTWFIPYILILWAKTPLAIIVCVGCVYILLSIGVSPWNAFQNELFPAKKRAELSSKLFWVSAIATMIATFITGFFLTLVFGEIPFQQIIYLPVIISFLMASFASFRLSRVEQPNKRSNSLTFDASRLTNSEKNGQLSENKTALQGIQSIWNNKPFRKYAILSTFYSLFQSMFWPMFSYKQVSILNASNLEIALLAISMNFAIFLTVRPGARLSDRFGRRYFIWLSRITPAFFVFFYILATEVWHLVLIHIVVNGIFNLWDPSNRAYLMDIIPEDEGGTYYGVFNLFTGVACFFGALLGGYIFDSANALYSTTTAFAIAVGISLIGRFCLSWGFLTIKDVKTFPDSFKKVLKRRH</sequence>
<feature type="transmembrane region" description="Helical" evidence="5">
    <location>
        <begin position="400"/>
        <end position="420"/>
    </location>
</feature>
<comment type="subcellular location">
    <subcellularLocation>
        <location evidence="1">Membrane</location>
        <topology evidence="1">Multi-pass membrane protein</topology>
    </subcellularLocation>
</comment>
<reference evidence="7" key="1">
    <citation type="submission" date="2022-09" db="EMBL/GenBank/DDBJ databases">
        <title>Actin cytoskeleton and complex cell architecture in an #Asgard archaeon.</title>
        <authorList>
            <person name="Ponce Toledo R.I."/>
            <person name="Schleper C."/>
            <person name="Rodrigues Oliveira T."/>
            <person name="Wollweber F."/>
            <person name="Xu J."/>
            <person name="Rittmann S."/>
            <person name="Klingl A."/>
            <person name="Pilhofer M."/>
        </authorList>
    </citation>
    <scope>NUCLEOTIDE SEQUENCE</scope>
    <source>
        <strain evidence="7">B-35</strain>
    </source>
</reference>
<dbReference type="Pfam" id="PF07690">
    <property type="entry name" value="MFS_1"/>
    <property type="match status" value="1"/>
</dbReference>
<gene>
    <name evidence="7" type="ORF">NEF87_003816</name>
</gene>
<feature type="transmembrane region" description="Helical" evidence="5">
    <location>
        <begin position="104"/>
        <end position="123"/>
    </location>
</feature>
<feature type="transmembrane region" description="Helical" evidence="5">
    <location>
        <begin position="365"/>
        <end position="388"/>
    </location>
</feature>
<evidence type="ECO:0000256" key="1">
    <source>
        <dbReference type="ARBA" id="ARBA00004141"/>
    </source>
</evidence>
<dbReference type="Proteomes" id="UP001208689">
    <property type="component" value="Chromosome"/>
</dbReference>
<dbReference type="InterPro" id="IPR011701">
    <property type="entry name" value="MFS"/>
</dbReference>
<evidence type="ECO:0000256" key="5">
    <source>
        <dbReference type="SAM" id="Phobius"/>
    </source>
</evidence>
<evidence type="ECO:0000256" key="2">
    <source>
        <dbReference type="ARBA" id="ARBA00022692"/>
    </source>
</evidence>
<dbReference type="InterPro" id="IPR005829">
    <property type="entry name" value="Sugar_transporter_CS"/>
</dbReference>
<feature type="transmembrane region" description="Helical" evidence="5">
    <location>
        <begin position="80"/>
        <end position="98"/>
    </location>
</feature>
<dbReference type="PROSITE" id="PS00216">
    <property type="entry name" value="SUGAR_TRANSPORT_1"/>
    <property type="match status" value="1"/>
</dbReference>
<accession>A0ABY6HVH7</accession>
<evidence type="ECO:0000259" key="6">
    <source>
        <dbReference type="PROSITE" id="PS50850"/>
    </source>
</evidence>
<evidence type="ECO:0000256" key="3">
    <source>
        <dbReference type="ARBA" id="ARBA00022989"/>
    </source>
</evidence>
<dbReference type="SUPFAM" id="SSF103473">
    <property type="entry name" value="MFS general substrate transporter"/>
    <property type="match status" value="1"/>
</dbReference>
<feature type="domain" description="Major facilitator superfamily (MFS) profile" evidence="6">
    <location>
        <begin position="14"/>
        <end position="423"/>
    </location>
</feature>
<dbReference type="InterPro" id="IPR036259">
    <property type="entry name" value="MFS_trans_sf"/>
</dbReference>
<name>A0ABY6HVH7_9ARCH</name>
<feature type="transmembrane region" description="Helical" evidence="5">
    <location>
        <begin position="49"/>
        <end position="68"/>
    </location>
</feature>
<dbReference type="Gene3D" id="1.20.1250.20">
    <property type="entry name" value="MFS general substrate transporter like domains"/>
    <property type="match status" value="1"/>
</dbReference>
<keyword evidence="2 5" id="KW-0812">Transmembrane</keyword>
<evidence type="ECO:0000256" key="4">
    <source>
        <dbReference type="ARBA" id="ARBA00023136"/>
    </source>
</evidence>
<evidence type="ECO:0000313" key="8">
    <source>
        <dbReference type="Proteomes" id="UP001208689"/>
    </source>
</evidence>
<feature type="transmembrane region" description="Helical" evidence="5">
    <location>
        <begin position="21"/>
        <end position="43"/>
    </location>
</feature>
<dbReference type="EMBL" id="CP104013">
    <property type="protein sequence ID" value="UYP47531.1"/>
    <property type="molecule type" value="Genomic_DNA"/>
</dbReference>
<dbReference type="PANTHER" id="PTHR23526:SF2">
    <property type="entry name" value="MAJOR FACILITATOR SUPERFAMILY (MFS) PROFILE DOMAIN-CONTAINING PROTEIN"/>
    <property type="match status" value="1"/>
</dbReference>